<comment type="caution">
    <text evidence="2">The sequence shown here is derived from an EMBL/GenBank/DDBJ whole genome shotgun (WGS) entry which is preliminary data.</text>
</comment>
<keyword evidence="1" id="KW-0472">Membrane</keyword>
<gene>
    <name evidence="2" type="ORF">A2893_02600</name>
</gene>
<organism evidence="2 3">
    <name type="scientific">Candidatus Woesebacteria bacterium RIFCSPLOWO2_01_FULL_39_25</name>
    <dbReference type="NCBI Taxonomy" id="1802521"/>
    <lineage>
        <taxon>Bacteria</taxon>
        <taxon>Candidatus Woeseibacteriota</taxon>
    </lineage>
</organism>
<evidence type="ECO:0000256" key="1">
    <source>
        <dbReference type="SAM" id="Phobius"/>
    </source>
</evidence>
<sequence>MSKLQKLSILLLIIIIANFLIIGNIKKKNEITTPRSFTKIEEQGVIIKEFPELPKYPESQVVNTYKKEEDGKVGYEGNWTTSEPVDVVMKWYLTELTKQGWSITTPPENPESDATQFAVLEKEELLLNLIVENEDGEITEIHAEFPLR</sequence>
<reference evidence="2 3" key="1">
    <citation type="journal article" date="2016" name="Nat. Commun.">
        <title>Thousands of microbial genomes shed light on interconnected biogeochemical processes in an aquifer system.</title>
        <authorList>
            <person name="Anantharaman K."/>
            <person name="Brown C.T."/>
            <person name="Hug L.A."/>
            <person name="Sharon I."/>
            <person name="Castelle C.J."/>
            <person name="Probst A.J."/>
            <person name="Thomas B.C."/>
            <person name="Singh A."/>
            <person name="Wilkins M.J."/>
            <person name="Karaoz U."/>
            <person name="Brodie E.L."/>
            <person name="Williams K.H."/>
            <person name="Hubbard S.S."/>
            <person name="Banfield J.F."/>
        </authorList>
    </citation>
    <scope>NUCLEOTIDE SEQUENCE [LARGE SCALE GENOMIC DNA]</scope>
</reference>
<evidence type="ECO:0000313" key="3">
    <source>
        <dbReference type="Proteomes" id="UP000176725"/>
    </source>
</evidence>
<evidence type="ECO:0000313" key="2">
    <source>
        <dbReference type="EMBL" id="OGM64284.1"/>
    </source>
</evidence>
<name>A0A1F8BJN2_9BACT</name>
<keyword evidence="1" id="KW-1133">Transmembrane helix</keyword>
<feature type="transmembrane region" description="Helical" evidence="1">
    <location>
        <begin position="7"/>
        <end position="25"/>
    </location>
</feature>
<proteinExistence type="predicted"/>
<dbReference type="AlphaFoldDB" id="A0A1F8BJN2"/>
<dbReference type="Proteomes" id="UP000176725">
    <property type="component" value="Unassembled WGS sequence"/>
</dbReference>
<protein>
    <submittedName>
        <fullName evidence="2">Uncharacterized protein</fullName>
    </submittedName>
</protein>
<accession>A0A1F8BJN2</accession>
<dbReference type="EMBL" id="MGHH01000011">
    <property type="protein sequence ID" value="OGM64284.1"/>
    <property type="molecule type" value="Genomic_DNA"/>
</dbReference>
<keyword evidence="1" id="KW-0812">Transmembrane</keyword>